<dbReference type="SMART" id="SM00530">
    <property type="entry name" value="HTH_XRE"/>
    <property type="match status" value="1"/>
</dbReference>
<dbReference type="AlphaFoldDB" id="A0ABD7X415"/>
<evidence type="ECO:0000313" key="4">
    <source>
        <dbReference type="Proteomes" id="UP001220217"/>
    </source>
</evidence>
<dbReference type="RefSeq" id="WP_275037813.1">
    <property type="nucleotide sequence ID" value="NZ_CP118721.1"/>
</dbReference>
<feature type="domain" description="HTH cro/C1-type" evidence="2">
    <location>
        <begin position="9"/>
        <end position="63"/>
    </location>
</feature>
<sequence>MNKQVNLKMKKARARRGMTQAEVALAIKISRSDYSKIENGHRDLKISLACKISEFFGKSLDELFG</sequence>
<protein>
    <submittedName>
        <fullName evidence="3">Helix-turn-helix transcriptional regulator</fullName>
    </submittedName>
</protein>
<keyword evidence="3" id="KW-0614">Plasmid</keyword>
<name>A0ABD7X415_PRIAR</name>
<proteinExistence type="predicted"/>
<dbReference type="Proteomes" id="UP001220217">
    <property type="component" value="Plasmid pG5MAi6_3"/>
</dbReference>
<dbReference type="GO" id="GO:0003677">
    <property type="term" value="F:DNA binding"/>
    <property type="evidence" value="ECO:0007669"/>
    <property type="project" value="UniProtKB-KW"/>
</dbReference>
<dbReference type="SUPFAM" id="SSF47413">
    <property type="entry name" value="lambda repressor-like DNA-binding domains"/>
    <property type="match status" value="1"/>
</dbReference>
<keyword evidence="1" id="KW-0238">DNA-binding</keyword>
<evidence type="ECO:0000313" key="3">
    <source>
        <dbReference type="EMBL" id="WEA47313.1"/>
    </source>
</evidence>
<accession>A0ABD7X415</accession>
<dbReference type="EMBL" id="CP118721">
    <property type="protein sequence ID" value="WEA47313.1"/>
    <property type="molecule type" value="Genomic_DNA"/>
</dbReference>
<dbReference type="InterPro" id="IPR010982">
    <property type="entry name" value="Lambda_DNA-bd_dom_sf"/>
</dbReference>
<dbReference type="Gene3D" id="1.10.260.40">
    <property type="entry name" value="lambda repressor-like DNA-binding domains"/>
    <property type="match status" value="1"/>
</dbReference>
<organism evidence="3 4">
    <name type="scientific">Priestia aryabhattai</name>
    <name type="common">Bacillus aryabhattai</name>
    <dbReference type="NCBI Taxonomy" id="412384"/>
    <lineage>
        <taxon>Bacteria</taxon>
        <taxon>Bacillati</taxon>
        <taxon>Bacillota</taxon>
        <taxon>Bacilli</taxon>
        <taxon>Bacillales</taxon>
        <taxon>Bacillaceae</taxon>
        <taxon>Priestia</taxon>
    </lineage>
</organism>
<reference evidence="3 4" key="1">
    <citation type="submission" date="2023-02" db="EMBL/GenBank/DDBJ databases">
        <title>Complete genome sequence of Priestia aryabhattai G5MAi6, a methanol-tolerant strain isolated from tap water in Hong Kong.</title>
        <authorList>
            <person name="Leung K.M."/>
            <person name="Lai G.K.K."/>
            <person name="Griffin S.D.J."/>
        </authorList>
    </citation>
    <scope>NUCLEOTIDE SEQUENCE [LARGE SCALE GENOMIC DNA]</scope>
    <source>
        <strain evidence="3 4">G5MAi6</strain>
        <plasmid evidence="3 4">pG5MAi6_3</plasmid>
    </source>
</reference>
<geneLocation type="plasmid" evidence="3 4">
    <name>pG5MAi6_3</name>
</geneLocation>
<dbReference type="CDD" id="cd00093">
    <property type="entry name" value="HTH_XRE"/>
    <property type="match status" value="1"/>
</dbReference>
<dbReference type="PROSITE" id="PS50943">
    <property type="entry name" value="HTH_CROC1"/>
    <property type="match status" value="1"/>
</dbReference>
<dbReference type="Pfam" id="PF01381">
    <property type="entry name" value="HTH_3"/>
    <property type="match status" value="1"/>
</dbReference>
<dbReference type="PANTHER" id="PTHR46558">
    <property type="entry name" value="TRACRIPTIONAL REGULATORY PROTEIN-RELATED-RELATED"/>
    <property type="match status" value="1"/>
</dbReference>
<evidence type="ECO:0000259" key="2">
    <source>
        <dbReference type="PROSITE" id="PS50943"/>
    </source>
</evidence>
<dbReference type="InterPro" id="IPR001387">
    <property type="entry name" value="Cro/C1-type_HTH"/>
</dbReference>
<dbReference type="PANTHER" id="PTHR46558:SF4">
    <property type="entry name" value="DNA-BIDING PHAGE PROTEIN"/>
    <property type="match status" value="1"/>
</dbReference>
<gene>
    <name evidence="3" type="ORF">PWO00_28470</name>
</gene>
<evidence type="ECO:0000256" key="1">
    <source>
        <dbReference type="ARBA" id="ARBA00023125"/>
    </source>
</evidence>